<organism evidence="1 2">
    <name type="scientific">Burkholderia diffusa</name>
    <dbReference type="NCBI Taxonomy" id="488732"/>
    <lineage>
        <taxon>Bacteria</taxon>
        <taxon>Pseudomonadati</taxon>
        <taxon>Pseudomonadota</taxon>
        <taxon>Betaproteobacteria</taxon>
        <taxon>Burkholderiales</taxon>
        <taxon>Burkholderiaceae</taxon>
        <taxon>Burkholderia</taxon>
        <taxon>Burkholderia cepacia complex</taxon>
    </lineage>
</organism>
<dbReference type="RefSeq" id="WP_060189366.1">
    <property type="nucleotide sequence ID" value="NZ_LPJS01000064.1"/>
</dbReference>
<proteinExistence type="predicted"/>
<comment type="caution">
    <text evidence="1">The sequence shown here is derived from an EMBL/GenBank/DDBJ whole genome shotgun (WGS) entry which is preliminary data.</text>
</comment>
<dbReference type="Proteomes" id="UP000063236">
    <property type="component" value="Unassembled WGS sequence"/>
</dbReference>
<reference evidence="1 2" key="1">
    <citation type="submission" date="2015-11" db="EMBL/GenBank/DDBJ databases">
        <title>Expanding the genomic diversity of Burkholderia species for the development of highly accurate diagnostics.</title>
        <authorList>
            <person name="Sahl J."/>
            <person name="Keim P."/>
            <person name="Wagner D."/>
        </authorList>
    </citation>
    <scope>NUCLEOTIDE SEQUENCE [LARGE SCALE GENOMIC DNA]</scope>
    <source>
        <strain evidence="1 2">MSMB378WGS</strain>
    </source>
</reference>
<dbReference type="EMBL" id="LPJV01000034">
    <property type="protein sequence ID" value="KWF52822.1"/>
    <property type="molecule type" value="Genomic_DNA"/>
</dbReference>
<sequence length="117" mass="13156">MTEKHRAITGFRIAKPVARRSRTLNGDLPVRLWQLRQLIDKLAAREHHHGQAHVASTSAVEHDARAVGTQVVPPQRKVFDVGPIDRSKSTLRVISMADAQARCRRETLLHFGLDPDL</sequence>
<evidence type="ECO:0000313" key="1">
    <source>
        <dbReference type="EMBL" id="KWF52822.1"/>
    </source>
</evidence>
<gene>
    <name evidence="1" type="ORF">WL88_15895</name>
</gene>
<evidence type="ECO:0008006" key="3">
    <source>
        <dbReference type="Google" id="ProtNLM"/>
    </source>
</evidence>
<name>A0AAW3PG24_9BURK</name>
<protein>
    <recommendedName>
        <fullName evidence="3">Integrase</fullName>
    </recommendedName>
</protein>
<accession>A0AAW3PG24</accession>
<dbReference type="AlphaFoldDB" id="A0AAW3PG24"/>
<evidence type="ECO:0000313" key="2">
    <source>
        <dbReference type="Proteomes" id="UP000063236"/>
    </source>
</evidence>